<organism evidence="3 4">
    <name type="scientific">Penicillium coprophilum</name>
    <dbReference type="NCBI Taxonomy" id="36646"/>
    <lineage>
        <taxon>Eukaryota</taxon>
        <taxon>Fungi</taxon>
        <taxon>Dikarya</taxon>
        <taxon>Ascomycota</taxon>
        <taxon>Pezizomycotina</taxon>
        <taxon>Eurotiomycetes</taxon>
        <taxon>Eurotiomycetidae</taxon>
        <taxon>Eurotiales</taxon>
        <taxon>Aspergillaceae</taxon>
        <taxon>Penicillium</taxon>
    </lineage>
</organism>
<feature type="chain" id="PRO_5012641662" description="SnoaL-like domain-containing protein" evidence="1">
    <location>
        <begin position="20"/>
        <end position="186"/>
    </location>
</feature>
<evidence type="ECO:0000259" key="2">
    <source>
        <dbReference type="Pfam" id="PF13577"/>
    </source>
</evidence>
<feature type="signal peptide" evidence="1">
    <location>
        <begin position="1"/>
        <end position="19"/>
    </location>
</feature>
<evidence type="ECO:0000313" key="3">
    <source>
        <dbReference type="EMBL" id="OQE46101.1"/>
    </source>
</evidence>
<evidence type="ECO:0000256" key="1">
    <source>
        <dbReference type="SAM" id="SignalP"/>
    </source>
</evidence>
<accession>A0A1V6V614</accession>
<dbReference type="Gene3D" id="3.10.450.50">
    <property type="match status" value="1"/>
</dbReference>
<reference evidence="4" key="1">
    <citation type="journal article" date="2017" name="Nat. Microbiol.">
        <title>Global analysis of biosynthetic gene clusters reveals vast potential of secondary metabolite production in Penicillium species.</title>
        <authorList>
            <person name="Nielsen J.C."/>
            <person name="Grijseels S."/>
            <person name="Prigent S."/>
            <person name="Ji B."/>
            <person name="Dainat J."/>
            <person name="Nielsen K.F."/>
            <person name="Frisvad J.C."/>
            <person name="Workman M."/>
            <person name="Nielsen J."/>
        </authorList>
    </citation>
    <scope>NUCLEOTIDE SEQUENCE [LARGE SCALE GENOMIC DNA]</scope>
    <source>
        <strain evidence="4">IBT 31321</strain>
    </source>
</reference>
<proteinExistence type="predicted"/>
<dbReference type="SUPFAM" id="SSF54427">
    <property type="entry name" value="NTF2-like"/>
    <property type="match status" value="1"/>
</dbReference>
<name>A0A1V6V614_9EURO</name>
<keyword evidence="1" id="KW-0732">Signal</keyword>
<dbReference type="EMBL" id="MDDG01000001">
    <property type="protein sequence ID" value="OQE46101.1"/>
    <property type="molecule type" value="Genomic_DNA"/>
</dbReference>
<comment type="caution">
    <text evidence="3">The sequence shown here is derived from an EMBL/GenBank/DDBJ whole genome shotgun (WGS) entry which is preliminary data.</text>
</comment>
<dbReference type="Proteomes" id="UP000191500">
    <property type="component" value="Unassembled WGS sequence"/>
</dbReference>
<dbReference type="Pfam" id="PF13577">
    <property type="entry name" value="SnoaL_4"/>
    <property type="match status" value="1"/>
</dbReference>
<dbReference type="InterPro" id="IPR032710">
    <property type="entry name" value="NTF2-like_dom_sf"/>
</dbReference>
<dbReference type="AlphaFoldDB" id="A0A1V6V614"/>
<evidence type="ECO:0000313" key="4">
    <source>
        <dbReference type="Proteomes" id="UP000191500"/>
    </source>
</evidence>
<sequence>MKFLSFCTLSLAVASSAVASTTSGVAPIEISSLAGSYTSKPYTDASTIEAIRNTLALYAFAIDGKDFDALSKVFTTDAVANYSAPLNVLTPLKNIQSVLDTSLACVTTQHMFGTQRIDVLSPSTAKSVTYYRAAHFGKGDKASEVAYAYGQYQDNWQRQSTGTWRIVHRNLVYMGPNIGDLSVFVC</sequence>
<gene>
    <name evidence="3" type="ORF">PENCOP_c001G08641</name>
</gene>
<keyword evidence="4" id="KW-1185">Reference proteome</keyword>
<dbReference type="InterPro" id="IPR037401">
    <property type="entry name" value="SnoaL-like"/>
</dbReference>
<feature type="domain" description="SnoaL-like" evidence="2">
    <location>
        <begin position="45"/>
        <end position="170"/>
    </location>
</feature>
<protein>
    <recommendedName>
        <fullName evidence="2">SnoaL-like domain-containing protein</fullName>
    </recommendedName>
</protein>